<name>A0A518XHE0_9GAMM</name>
<dbReference type="OrthoDB" id="6541240at2"/>
<keyword evidence="3" id="KW-1185">Reference proteome</keyword>
<dbReference type="KEGG" id="pdis:D8B20_05725"/>
<accession>A0A518XHE0</accession>
<protein>
    <submittedName>
        <fullName evidence="2">Uncharacterized protein</fullName>
    </submittedName>
</protein>
<keyword evidence="1" id="KW-1133">Transmembrane helix</keyword>
<dbReference type="RefSeq" id="WP_145887931.1">
    <property type="nucleotide sequence ID" value="NZ_CP032702.1"/>
</dbReference>
<sequence>MMLHDLDLNLTDGVIFAVLAWLLLRYTWMMTALALLLAGGALWLWLPPDPYDSLLPLALMGLSLGMLLHHYQQRYLRSQHAARTPRTYTRKQDEFHL</sequence>
<keyword evidence="1" id="KW-0812">Transmembrane</keyword>
<proteinExistence type="predicted"/>
<dbReference type="AlphaFoldDB" id="A0A518XHE0"/>
<feature type="transmembrane region" description="Helical" evidence="1">
    <location>
        <begin position="54"/>
        <end position="71"/>
    </location>
</feature>
<feature type="transmembrane region" description="Helical" evidence="1">
    <location>
        <begin position="31"/>
        <end position="48"/>
    </location>
</feature>
<gene>
    <name evidence="2" type="ORF">D8B20_05725</name>
</gene>
<organism evidence="2 3">
    <name type="scientific">Candidatus Pantoea soli</name>
    <dbReference type="NCBI Taxonomy" id="3098669"/>
    <lineage>
        <taxon>Bacteria</taxon>
        <taxon>Pseudomonadati</taxon>
        <taxon>Pseudomonadota</taxon>
        <taxon>Gammaproteobacteria</taxon>
        <taxon>Enterobacterales</taxon>
        <taxon>Erwiniaceae</taxon>
        <taxon>Pantoea</taxon>
    </lineage>
</organism>
<dbReference type="EMBL" id="CP032702">
    <property type="protein sequence ID" value="QDY43611.1"/>
    <property type="molecule type" value="Genomic_DNA"/>
</dbReference>
<keyword evidence="1" id="KW-0472">Membrane</keyword>
<evidence type="ECO:0000256" key="1">
    <source>
        <dbReference type="SAM" id="Phobius"/>
    </source>
</evidence>
<dbReference type="Proteomes" id="UP000319411">
    <property type="component" value="Chromosome"/>
</dbReference>
<evidence type="ECO:0000313" key="2">
    <source>
        <dbReference type="EMBL" id="QDY43611.1"/>
    </source>
</evidence>
<reference evidence="2 3" key="1">
    <citation type="submission" date="2018-10" db="EMBL/GenBank/DDBJ databases">
        <title>Genome Sequencing of Pantoea dispersa DSM 32899.</title>
        <authorList>
            <person name="Nawrath M."/>
            <person name="Ottenheim C."/>
            <person name="Wilm A."/>
            <person name="Zimmermann W."/>
            <person name="Wu J.C."/>
        </authorList>
    </citation>
    <scope>NUCLEOTIDE SEQUENCE [LARGE SCALE GENOMIC DNA]</scope>
    <source>
        <strain evidence="2 3">DSM 32899</strain>
    </source>
</reference>
<evidence type="ECO:0000313" key="3">
    <source>
        <dbReference type="Proteomes" id="UP000319411"/>
    </source>
</evidence>